<reference evidence="1" key="1">
    <citation type="journal article" date="2023" name="G3 (Bethesda)">
        <title>A reference genome for the long-term kleptoplast-retaining sea slug Elysia crispata morphotype clarki.</title>
        <authorList>
            <person name="Eastman K.E."/>
            <person name="Pendleton A.L."/>
            <person name="Shaikh M.A."/>
            <person name="Suttiyut T."/>
            <person name="Ogas R."/>
            <person name="Tomko P."/>
            <person name="Gavelis G."/>
            <person name="Widhalm J.R."/>
            <person name="Wisecaver J.H."/>
        </authorList>
    </citation>
    <scope>NUCLEOTIDE SEQUENCE</scope>
    <source>
        <strain evidence="1">ECLA1</strain>
    </source>
</reference>
<evidence type="ECO:0000313" key="2">
    <source>
        <dbReference type="Proteomes" id="UP001283361"/>
    </source>
</evidence>
<organism evidence="1 2">
    <name type="scientific">Elysia crispata</name>
    <name type="common">lettuce slug</name>
    <dbReference type="NCBI Taxonomy" id="231223"/>
    <lineage>
        <taxon>Eukaryota</taxon>
        <taxon>Metazoa</taxon>
        <taxon>Spiralia</taxon>
        <taxon>Lophotrochozoa</taxon>
        <taxon>Mollusca</taxon>
        <taxon>Gastropoda</taxon>
        <taxon>Heterobranchia</taxon>
        <taxon>Euthyneura</taxon>
        <taxon>Panpulmonata</taxon>
        <taxon>Sacoglossa</taxon>
        <taxon>Placobranchoidea</taxon>
        <taxon>Plakobranchidae</taxon>
        <taxon>Elysia</taxon>
    </lineage>
</organism>
<gene>
    <name evidence="1" type="ORF">RRG08_004317</name>
</gene>
<name>A0AAE1CW70_9GAST</name>
<dbReference type="AlphaFoldDB" id="A0AAE1CW70"/>
<sequence length="131" mass="14943">MSRRPSSSHFISHRESRKDWKYKRTASAISQEELAPLPFPSLNIFPSCPNRVVSPLWLTRHVRAISSGFPPLTASNYKLIGRTCAELLVRQDRGSELTGRLTDGRVELTCRQNCLLTDISSQKRKYVKRGE</sequence>
<evidence type="ECO:0000313" key="1">
    <source>
        <dbReference type="EMBL" id="KAK3740381.1"/>
    </source>
</evidence>
<accession>A0AAE1CW70</accession>
<protein>
    <submittedName>
        <fullName evidence="1">Uncharacterized protein</fullName>
    </submittedName>
</protein>
<dbReference type="EMBL" id="JAWDGP010006471">
    <property type="protein sequence ID" value="KAK3740381.1"/>
    <property type="molecule type" value="Genomic_DNA"/>
</dbReference>
<dbReference type="Proteomes" id="UP001283361">
    <property type="component" value="Unassembled WGS sequence"/>
</dbReference>
<comment type="caution">
    <text evidence="1">The sequence shown here is derived from an EMBL/GenBank/DDBJ whole genome shotgun (WGS) entry which is preliminary data.</text>
</comment>
<keyword evidence="2" id="KW-1185">Reference proteome</keyword>
<proteinExistence type="predicted"/>